<feature type="domain" description="GED" evidence="2">
    <location>
        <begin position="15"/>
        <end position="106"/>
    </location>
</feature>
<dbReference type="GO" id="GO:0005874">
    <property type="term" value="C:microtubule"/>
    <property type="evidence" value="ECO:0007669"/>
    <property type="project" value="TreeGrafter"/>
</dbReference>
<proteinExistence type="predicted"/>
<reference evidence="3" key="1">
    <citation type="submission" date="2017-07" db="EMBL/GenBank/DDBJ databases">
        <authorList>
            <person name="Mikheyev A."/>
            <person name="Grau M."/>
        </authorList>
    </citation>
    <scope>NUCLEOTIDE SEQUENCE</scope>
    <source>
        <tissue evidence="3">Venom_gland</tissue>
    </source>
</reference>
<keyword evidence="1" id="KW-0175">Coiled coil</keyword>
<accession>A0A2D4IYR3</accession>
<dbReference type="Gene3D" id="1.20.120.1240">
    <property type="entry name" value="Dynamin, middle domain"/>
    <property type="match status" value="1"/>
</dbReference>
<dbReference type="GO" id="GO:0016020">
    <property type="term" value="C:membrane"/>
    <property type="evidence" value="ECO:0007669"/>
    <property type="project" value="TreeGrafter"/>
</dbReference>
<sequence length="107" mass="12561">MPATRKLSQREQRDCEVIRRLIKSYFLIVRKSIQDSVPKTVMHFLVNYVKDHLQSELVGQLYKPQLLDTLLTESEDMAQQRNEAANMLKALQKASQTISEIRETQLW</sequence>
<dbReference type="GO" id="GO:0003924">
    <property type="term" value="F:GTPase activity"/>
    <property type="evidence" value="ECO:0007669"/>
    <property type="project" value="InterPro"/>
</dbReference>
<dbReference type="AlphaFoldDB" id="A0A2D4IYR3"/>
<dbReference type="PANTHER" id="PTHR11566">
    <property type="entry name" value="DYNAMIN"/>
    <property type="match status" value="1"/>
</dbReference>
<dbReference type="PROSITE" id="PS51388">
    <property type="entry name" value="GED"/>
    <property type="match status" value="1"/>
</dbReference>
<evidence type="ECO:0000256" key="1">
    <source>
        <dbReference type="SAM" id="Coils"/>
    </source>
</evidence>
<organism evidence="3">
    <name type="scientific">Micrurus lemniscatus lemniscatus</name>
    <dbReference type="NCBI Taxonomy" id="129467"/>
    <lineage>
        <taxon>Eukaryota</taxon>
        <taxon>Metazoa</taxon>
        <taxon>Chordata</taxon>
        <taxon>Craniata</taxon>
        <taxon>Vertebrata</taxon>
        <taxon>Euteleostomi</taxon>
        <taxon>Lepidosauria</taxon>
        <taxon>Squamata</taxon>
        <taxon>Bifurcata</taxon>
        <taxon>Unidentata</taxon>
        <taxon>Episquamata</taxon>
        <taxon>Toxicofera</taxon>
        <taxon>Serpentes</taxon>
        <taxon>Colubroidea</taxon>
        <taxon>Elapidae</taxon>
        <taxon>Elapinae</taxon>
        <taxon>Micrurus</taxon>
    </lineage>
</organism>
<dbReference type="GO" id="GO:0006897">
    <property type="term" value="P:endocytosis"/>
    <property type="evidence" value="ECO:0007669"/>
    <property type="project" value="TreeGrafter"/>
</dbReference>
<dbReference type="PANTHER" id="PTHR11566:SF50">
    <property type="entry name" value="DYNAMIN-1-LIKE PROTEIN ISOFORM X1"/>
    <property type="match status" value="1"/>
</dbReference>
<dbReference type="EMBL" id="IACK01134627">
    <property type="protein sequence ID" value="LAA89361.1"/>
    <property type="molecule type" value="Transcribed_RNA"/>
</dbReference>
<evidence type="ECO:0000313" key="3">
    <source>
        <dbReference type="EMBL" id="LAA89361.1"/>
    </source>
</evidence>
<dbReference type="InterPro" id="IPR022812">
    <property type="entry name" value="Dynamin"/>
</dbReference>
<name>A0A2D4IYR3_MICLE</name>
<feature type="coiled-coil region" evidence="1">
    <location>
        <begin position="74"/>
        <end position="104"/>
    </location>
</feature>
<dbReference type="InterPro" id="IPR020850">
    <property type="entry name" value="GED_dom"/>
</dbReference>
<dbReference type="GO" id="GO:0008017">
    <property type="term" value="F:microtubule binding"/>
    <property type="evidence" value="ECO:0007669"/>
    <property type="project" value="TreeGrafter"/>
</dbReference>
<dbReference type="GO" id="GO:0048312">
    <property type="term" value="P:intracellular distribution of mitochondria"/>
    <property type="evidence" value="ECO:0007669"/>
    <property type="project" value="TreeGrafter"/>
</dbReference>
<dbReference type="Pfam" id="PF02212">
    <property type="entry name" value="GED"/>
    <property type="match status" value="1"/>
</dbReference>
<evidence type="ECO:0000259" key="2">
    <source>
        <dbReference type="PROSITE" id="PS51388"/>
    </source>
</evidence>
<dbReference type="InterPro" id="IPR003130">
    <property type="entry name" value="GED"/>
</dbReference>
<dbReference type="SMART" id="SM00302">
    <property type="entry name" value="GED"/>
    <property type="match status" value="1"/>
</dbReference>
<dbReference type="GO" id="GO:0016559">
    <property type="term" value="P:peroxisome fission"/>
    <property type="evidence" value="ECO:0007669"/>
    <property type="project" value="TreeGrafter"/>
</dbReference>
<protein>
    <recommendedName>
        <fullName evidence="2">GED domain-containing protein</fullName>
    </recommendedName>
</protein>
<reference evidence="3" key="2">
    <citation type="submission" date="2017-11" db="EMBL/GenBank/DDBJ databases">
        <title>Coralsnake Venomics: Analyses of Venom Gland Transcriptomes and Proteomes of Six Brazilian Taxa.</title>
        <authorList>
            <person name="Aird S.D."/>
            <person name="Jorge da Silva N."/>
            <person name="Qiu L."/>
            <person name="Villar-Briones A."/>
            <person name="Aparecida-Saddi V."/>
            <person name="Campos-Telles M.P."/>
            <person name="Grau M."/>
            <person name="Mikheyev A.S."/>
        </authorList>
    </citation>
    <scope>NUCLEOTIDE SEQUENCE</scope>
    <source>
        <tissue evidence="3">Venom_gland</tissue>
    </source>
</reference>
<dbReference type="GO" id="GO:0005739">
    <property type="term" value="C:mitochondrion"/>
    <property type="evidence" value="ECO:0007669"/>
    <property type="project" value="TreeGrafter"/>
</dbReference>
<dbReference type="GO" id="GO:0005525">
    <property type="term" value="F:GTP binding"/>
    <property type="evidence" value="ECO:0007669"/>
    <property type="project" value="InterPro"/>
</dbReference>
<dbReference type="GO" id="GO:0000266">
    <property type="term" value="P:mitochondrial fission"/>
    <property type="evidence" value="ECO:0007669"/>
    <property type="project" value="TreeGrafter"/>
</dbReference>